<evidence type="ECO:0000313" key="11">
    <source>
        <dbReference type="Proteomes" id="UP000664701"/>
    </source>
</evidence>
<protein>
    <recommendedName>
        <fullName evidence="3 7">Dihydrofolate reductase</fullName>
        <ecNumber evidence="3 7">1.5.1.3</ecNumber>
    </recommendedName>
</protein>
<dbReference type="SUPFAM" id="SSF53597">
    <property type="entry name" value="Dihydrofolate reductase-like"/>
    <property type="match status" value="1"/>
</dbReference>
<dbReference type="InterPro" id="IPR024072">
    <property type="entry name" value="DHFR-like_dom_sf"/>
</dbReference>
<name>A0ABZ2SN12_9ENTE</name>
<comment type="catalytic activity">
    <reaction evidence="7">
        <text>(6S)-5,6,7,8-tetrahydrofolate + NADP(+) = 7,8-dihydrofolate + NADPH + H(+)</text>
        <dbReference type="Rhea" id="RHEA:15009"/>
        <dbReference type="ChEBI" id="CHEBI:15378"/>
        <dbReference type="ChEBI" id="CHEBI:57451"/>
        <dbReference type="ChEBI" id="CHEBI:57453"/>
        <dbReference type="ChEBI" id="CHEBI:57783"/>
        <dbReference type="ChEBI" id="CHEBI:58349"/>
        <dbReference type="EC" id="1.5.1.3"/>
    </reaction>
</comment>
<evidence type="ECO:0000256" key="2">
    <source>
        <dbReference type="ARBA" id="ARBA00009539"/>
    </source>
</evidence>
<evidence type="ECO:0000256" key="3">
    <source>
        <dbReference type="ARBA" id="ARBA00012856"/>
    </source>
</evidence>
<dbReference type="Gene3D" id="3.40.430.10">
    <property type="entry name" value="Dihydrofolate Reductase, subunit A"/>
    <property type="match status" value="1"/>
</dbReference>
<dbReference type="PROSITE" id="PS00075">
    <property type="entry name" value="DHFR_1"/>
    <property type="match status" value="1"/>
</dbReference>
<evidence type="ECO:0000256" key="1">
    <source>
        <dbReference type="ARBA" id="ARBA00004903"/>
    </source>
</evidence>
<evidence type="ECO:0000313" key="10">
    <source>
        <dbReference type="EMBL" id="WYJ76908.1"/>
    </source>
</evidence>
<evidence type="ECO:0000256" key="5">
    <source>
        <dbReference type="ARBA" id="ARBA00022857"/>
    </source>
</evidence>
<dbReference type="PROSITE" id="PS51330">
    <property type="entry name" value="DHFR_2"/>
    <property type="match status" value="1"/>
</dbReference>
<dbReference type="PRINTS" id="PR00070">
    <property type="entry name" value="DHFR"/>
</dbReference>
<evidence type="ECO:0000256" key="6">
    <source>
        <dbReference type="ARBA" id="ARBA00023002"/>
    </source>
</evidence>
<dbReference type="EMBL" id="CP147251">
    <property type="protein sequence ID" value="WYJ76908.1"/>
    <property type="molecule type" value="Genomic_DNA"/>
</dbReference>
<accession>A0ABZ2SN12</accession>
<dbReference type="PIRSF" id="PIRSF000194">
    <property type="entry name" value="DHFR"/>
    <property type="match status" value="1"/>
</dbReference>
<gene>
    <name evidence="10" type="ORF">DOK78_001545</name>
</gene>
<comment type="function">
    <text evidence="7">Key enzyme in folate metabolism. Catalyzes an essential reaction for de novo glycine and purine synthesis, and for DNA precursor synthesis.</text>
</comment>
<keyword evidence="11" id="KW-1185">Reference proteome</keyword>
<evidence type="ECO:0000256" key="8">
    <source>
        <dbReference type="RuleBase" id="RU004474"/>
    </source>
</evidence>
<comment type="pathway">
    <text evidence="1 7">Cofactor biosynthesis; tetrahydrofolate biosynthesis; 5,6,7,8-tetrahydrofolate from 7,8-dihydrofolate: step 1/1.</text>
</comment>
<keyword evidence="6 7" id="KW-0560">Oxidoreductase</keyword>
<keyword evidence="4 7" id="KW-0554">One-carbon metabolism</keyword>
<sequence>MLVALWAQDKNGLIGKDNQLPWSLPADLKFFKETTIGNTIVMGRKTFEGMGKRALPSRQTIVLTRDKNYQSEGVLVMHTVEEILDYAKQSGHPVYIIGGALIFKDYLPYCDQLLRTMIDEEFDGDIYMPEIDWSQWELVQSTEGVVDEKNKYAHRYETFERK</sequence>
<dbReference type="Proteomes" id="UP000664701">
    <property type="component" value="Chromosome"/>
</dbReference>
<comment type="similarity">
    <text evidence="2 7 8">Belongs to the dihydrofolate reductase family.</text>
</comment>
<dbReference type="PANTHER" id="PTHR48069:SF3">
    <property type="entry name" value="DIHYDROFOLATE REDUCTASE"/>
    <property type="match status" value="1"/>
</dbReference>
<dbReference type="InterPro" id="IPR017925">
    <property type="entry name" value="DHFR_CS"/>
</dbReference>
<dbReference type="PANTHER" id="PTHR48069">
    <property type="entry name" value="DIHYDROFOLATE REDUCTASE"/>
    <property type="match status" value="1"/>
</dbReference>
<evidence type="ECO:0000259" key="9">
    <source>
        <dbReference type="PROSITE" id="PS51330"/>
    </source>
</evidence>
<organism evidence="10 11">
    <name type="scientific">Candidatus Enterococcus lowellii</name>
    <dbReference type="NCBI Taxonomy" id="2230877"/>
    <lineage>
        <taxon>Bacteria</taxon>
        <taxon>Bacillati</taxon>
        <taxon>Bacillota</taxon>
        <taxon>Bacilli</taxon>
        <taxon>Lactobacillales</taxon>
        <taxon>Enterococcaceae</taxon>
        <taxon>Enterococcus</taxon>
    </lineage>
</organism>
<dbReference type="RefSeq" id="WP_207940908.1">
    <property type="nucleotide sequence ID" value="NZ_CP147251.1"/>
</dbReference>
<feature type="domain" description="DHFR" evidence="9">
    <location>
        <begin position="1"/>
        <end position="161"/>
    </location>
</feature>
<reference evidence="10 11" key="1">
    <citation type="submission" date="2024-03" db="EMBL/GenBank/DDBJ databases">
        <title>The Genome Sequence of Enterococcus sp. DIV2402.</title>
        <authorList>
            <consortium name="The Broad Institute Genomics Platform"/>
            <consortium name="The Broad Institute Microbial Omics Core"/>
            <consortium name="The Broad Institute Genomic Center for Infectious Diseases"/>
            <person name="Earl A."/>
            <person name="Manson A."/>
            <person name="Gilmore M."/>
            <person name="Schwartman J."/>
            <person name="Shea T."/>
            <person name="Abouelleil A."/>
            <person name="Cao P."/>
            <person name="Chapman S."/>
            <person name="Cusick C."/>
            <person name="Young S."/>
            <person name="Neafsey D."/>
            <person name="Nusbaum C."/>
            <person name="Birren B."/>
        </authorList>
    </citation>
    <scope>NUCLEOTIDE SEQUENCE [LARGE SCALE GENOMIC DNA]</scope>
    <source>
        <strain evidence="10 11">DIV2402</strain>
    </source>
</reference>
<dbReference type="CDD" id="cd00209">
    <property type="entry name" value="DHFR"/>
    <property type="match status" value="1"/>
</dbReference>
<evidence type="ECO:0000256" key="7">
    <source>
        <dbReference type="PIRNR" id="PIRNR000194"/>
    </source>
</evidence>
<keyword evidence="5 7" id="KW-0521">NADP</keyword>
<dbReference type="EC" id="1.5.1.3" evidence="3 7"/>
<evidence type="ECO:0000256" key="4">
    <source>
        <dbReference type="ARBA" id="ARBA00022563"/>
    </source>
</evidence>
<dbReference type="Pfam" id="PF00186">
    <property type="entry name" value="DHFR_1"/>
    <property type="match status" value="1"/>
</dbReference>
<proteinExistence type="inferred from homology"/>
<dbReference type="InterPro" id="IPR001796">
    <property type="entry name" value="DHFR_dom"/>
</dbReference>
<dbReference type="InterPro" id="IPR012259">
    <property type="entry name" value="DHFR"/>
</dbReference>